<evidence type="ECO:0000313" key="9">
    <source>
        <dbReference type="EMBL" id="OBA26493.1"/>
    </source>
</evidence>
<evidence type="ECO:0000256" key="6">
    <source>
        <dbReference type="ARBA" id="ARBA00047806"/>
    </source>
</evidence>
<dbReference type="HAMAP" id="MF_01401">
    <property type="entry name" value="MsrA"/>
    <property type="match status" value="1"/>
</dbReference>
<comment type="catalytic activity">
    <reaction evidence="6">
        <text>L-methionyl-[protein] + [thioredoxin]-disulfide + H2O = L-methionyl-(S)-S-oxide-[protein] + [thioredoxin]-dithiol</text>
        <dbReference type="Rhea" id="RHEA:14217"/>
        <dbReference type="Rhea" id="RHEA-COMP:10698"/>
        <dbReference type="Rhea" id="RHEA-COMP:10700"/>
        <dbReference type="Rhea" id="RHEA-COMP:12313"/>
        <dbReference type="Rhea" id="RHEA-COMP:12315"/>
        <dbReference type="ChEBI" id="CHEBI:15377"/>
        <dbReference type="ChEBI" id="CHEBI:16044"/>
        <dbReference type="ChEBI" id="CHEBI:29950"/>
        <dbReference type="ChEBI" id="CHEBI:44120"/>
        <dbReference type="ChEBI" id="CHEBI:50058"/>
        <dbReference type="EC" id="1.8.4.11"/>
    </reaction>
</comment>
<organism evidence="9 10">
    <name type="scientific">Hanseniaspora valbyensis NRRL Y-1626</name>
    <dbReference type="NCBI Taxonomy" id="766949"/>
    <lineage>
        <taxon>Eukaryota</taxon>
        <taxon>Fungi</taxon>
        <taxon>Dikarya</taxon>
        <taxon>Ascomycota</taxon>
        <taxon>Saccharomycotina</taxon>
        <taxon>Saccharomycetes</taxon>
        <taxon>Saccharomycodales</taxon>
        <taxon>Saccharomycodaceae</taxon>
        <taxon>Hanseniaspora</taxon>
    </lineage>
</organism>
<dbReference type="InterPro" id="IPR002569">
    <property type="entry name" value="Met_Sox_Rdtase_MsrA_dom"/>
</dbReference>
<reference evidence="10" key="1">
    <citation type="journal article" date="2016" name="Proc. Natl. Acad. Sci. U.S.A.">
        <title>Comparative genomics of biotechnologically important yeasts.</title>
        <authorList>
            <person name="Riley R."/>
            <person name="Haridas S."/>
            <person name="Wolfe K.H."/>
            <person name="Lopes M.R."/>
            <person name="Hittinger C.T."/>
            <person name="Goeker M."/>
            <person name="Salamov A.A."/>
            <person name="Wisecaver J.H."/>
            <person name="Long T.M."/>
            <person name="Calvey C.H."/>
            <person name="Aerts A.L."/>
            <person name="Barry K.W."/>
            <person name="Choi C."/>
            <person name="Clum A."/>
            <person name="Coughlan A.Y."/>
            <person name="Deshpande S."/>
            <person name="Douglass A.P."/>
            <person name="Hanson S.J."/>
            <person name="Klenk H.-P."/>
            <person name="LaButti K.M."/>
            <person name="Lapidus A."/>
            <person name="Lindquist E.A."/>
            <person name="Lipzen A.M."/>
            <person name="Meier-Kolthoff J.P."/>
            <person name="Ohm R.A."/>
            <person name="Otillar R.P."/>
            <person name="Pangilinan J.L."/>
            <person name="Peng Y."/>
            <person name="Rokas A."/>
            <person name="Rosa C.A."/>
            <person name="Scheuner C."/>
            <person name="Sibirny A.A."/>
            <person name="Slot J.C."/>
            <person name="Stielow J.B."/>
            <person name="Sun H."/>
            <person name="Kurtzman C.P."/>
            <person name="Blackwell M."/>
            <person name="Grigoriev I.V."/>
            <person name="Jeffries T.W."/>
        </authorList>
    </citation>
    <scope>NUCLEOTIDE SEQUENCE [LARGE SCALE GENOMIC DNA]</scope>
    <source>
        <strain evidence="10">NRRL Y-1626</strain>
    </source>
</reference>
<keyword evidence="3" id="KW-0560">Oxidoreductase</keyword>
<dbReference type="Proteomes" id="UP000092321">
    <property type="component" value="Unassembled WGS sequence"/>
</dbReference>
<proteinExistence type="inferred from homology"/>
<feature type="domain" description="Peptide methionine sulphoxide reductase MsrA" evidence="8">
    <location>
        <begin position="25"/>
        <end position="181"/>
    </location>
</feature>
<evidence type="ECO:0000256" key="5">
    <source>
        <dbReference type="ARBA" id="ARBA00030643"/>
    </source>
</evidence>
<dbReference type="EC" id="1.8.4.11" evidence="2"/>
<dbReference type="GO" id="GO:0034599">
    <property type="term" value="P:cellular response to oxidative stress"/>
    <property type="evidence" value="ECO:0007669"/>
    <property type="project" value="TreeGrafter"/>
</dbReference>
<evidence type="ECO:0000259" key="8">
    <source>
        <dbReference type="Pfam" id="PF01625"/>
    </source>
</evidence>
<dbReference type="InterPro" id="IPR036509">
    <property type="entry name" value="Met_Sox_Rdtase_MsrA_sf"/>
</dbReference>
<dbReference type="SUPFAM" id="SSF55068">
    <property type="entry name" value="Peptide methionine sulfoxide reductase"/>
    <property type="match status" value="1"/>
</dbReference>
<dbReference type="PANTHER" id="PTHR42799:SF2">
    <property type="entry name" value="MITOCHONDRIAL PEPTIDE METHIONINE SULFOXIDE REDUCTASE"/>
    <property type="match status" value="1"/>
</dbReference>
<evidence type="ECO:0000256" key="4">
    <source>
        <dbReference type="ARBA" id="ARBA00030273"/>
    </source>
</evidence>
<dbReference type="Gene3D" id="3.30.1060.10">
    <property type="entry name" value="Peptide methionine sulphoxide reductase MsrA"/>
    <property type="match status" value="1"/>
</dbReference>
<sequence length="190" mass="21793">MTQVNKISNLISYNPSTSSSTEKLITLAAGCYWGVEHHYRKHFGNKLKNIVVGFANGNEETKTSDDSITYKRVTNGDTGFAEVVQIHYDTKDVSLNNLLSFFFRLHDPTTQNRQGGDVGTQYRSGIFASDENDLKEAQKIKQEWQPKWGNKITTEVELLRNFYDADEYHQKYLIKNPEGYACPAHYIRDL</sequence>
<dbReference type="Pfam" id="PF01625">
    <property type="entry name" value="PMSR"/>
    <property type="match status" value="1"/>
</dbReference>
<dbReference type="PANTHER" id="PTHR42799">
    <property type="entry name" value="MITOCHONDRIAL PEPTIDE METHIONINE SULFOXIDE REDUCTASE"/>
    <property type="match status" value="1"/>
</dbReference>
<dbReference type="GO" id="GO:0008113">
    <property type="term" value="F:peptide-methionine (S)-S-oxide reductase activity"/>
    <property type="evidence" value="ECO:0007669"/>
    <property type="project" value="UniProtKB-EC"/>
</dbReference>
<evidence type="ECO:0000313" key="10">
    <source>
        <dbReference type="Proteomes" id="UP000092321"/>
    </source>
</evidence>
<protein>
    <recommendedName>
        <fullName evidence="2">peptide-methionine (S)-S-oxide reductase</fullName>
        <ecNumber evidence="2">1.8.4.11</ecNumber>
    </recommendedName>
    <alternativeName>
        <fullName evidence="5">Peptide-methionine (S)-S-oxide reductase</fullName>
    </alternativeName>
    <alternativeName>
        <fullName evidence="4">Protein-methionine-S-oxide reductase</fullName>
    </alternativeName>
</protein>
<keyword evidence="10" id="KW-1185">Reference proteome</keyword>
<comment type="similarity">
    <text evidence="1">Belongs to the MsrA Met sulfoxide reductase family.</text>
</comment>
<evidence type="ECO:0000256" key="1">
    <source>
        <dbReference type="ARBA" id="ARBA00005591"/>
    </source>
</evidence>
<dbReference type="NCBIfam" id="TIGR00401">
    <property type="entry name" value="msrA"/>
    <property type="match status" value="1"/>
</dbReference>
<dbReference type="GO" id="GO:0005737">
    <property type="term" value="C:cytoplasm"/>
    <property type="evidence" value="ECO:0007669"/>
    <property type="project" value="TreeGrafter"/>
</dbReference>
<dbReference type="EMBL" id="LXPE01000017">
    <property type="protein sequence ID" value="OBA26493.1"/>
    <property type="molecule type" value="Genomic_DNA"/>
</dbReference>
<comment type="catalytic activity">
    <reaction evidence="7">
        <text>[thioredoxin]-disulfide + L-methionine + H2O = L-methionine (S)-S-oxide + [thioredoxin]-dithiol</text>
        <dbReference type="Rhea" id="RHEA:19993"/>
        <dbReference type="Rhea" id="RHEA-COMP:10698"/>
        <dbReference type="Rhea" id="RHEA-COMP:10700"/>
        <dbReference type="ChEBI" id="CHEBI:15377"/>
        <dbReference type="ChEBI" id="CHEBI:29950"/>
        <dbReference type="ChEBI" id="CHEBI:50058"/>
        <dbReference type="ChEBI" id="CHEBI:57844"/>
        <dbReference type="ChEBI" id="CHEBI:58772"/>
        <dbReference type="EC" id="1.8.4.11"/>
    </reaction>
</comment>
<dbReference type="OrthoDB" id="77405at2759"/>
<gene>
    <name evidence="9" type="ORF">HANVADRAFT_53099</name>
</gene>
<evidence type="ECO:0000256" key="7">
    <source>
        <dbReference type="ARBA" id="ARBA00048782"/>
    </source>
</evidence>
<accession>A0A1B7TCQ2</accession>
<dbReference type="AlphaFoldDB" id="A0A1B7TCQ2"/>
<name>A0A1B7TCQ2_9ASCO</name>
<evidence type="ECO:0000256" key="3">
    <source>
        <dbReference type="ARBA" id="ARBA00023002"/>
    </source>
</evidence>
<comment type="caution">
    <text evidence="9">The sequence shown here is derived from an EMBL/GenBank/DDBJ whole genome shotgun (WGS) entry which is preliminary data.</text>
</comment>
<evidence type="ECO:0000256" key="2">
    <source>
        <dbReference type="ARBA" id="ARBA00012502"/>
    </source>
</evidence>
<dbReference type="InterPro" id="IPR050162">
    <property type="entry name" value="MsrA_MetSO_reductase"/>
</dbReference>